<dbReference type="GeneID" id="28826828"/>
<dbReference type="AlphaFoldDB" id="A0A194WW29"/>
<proteinExistence type="inferred from homology"/>
<dbReference type="InterPro" id="IPR013121">
    <property type="entry name" value="Fe_red_NAD-bd_6"/>
</dbReference>
<dbReference type="SFLD" id="SFLDG01168">
    <property type="entry name" value="Ferric_reductase_subgroup_(FRE"/>
    <property type="match status" value="1"/>
</dbReference>
<dbReference type="GO" id="GO:0005886">
    <property type="term" value="C:plasma membrane"/>
    <property type="evidence" value="ECO:0007669"/>
    <property type="project" value="TreeGrafter"/>
</dbReference>
<dbReference type="InterPro" id="IPR017927">
    <property type="entry name" value="FAD-bd_FR_type"/>
</dbReference>
<dbReference type="InterPro" id="IPR013130">
    <property type="entry name" value="Fe3_Rdtase_TM_dom"/>
</dbReference>
<sequence length="706" mass="79450">MYAAAKLYCSPDQINAGQAAINTTCTSYGLIHLVPYETVLPNLTDTFIASLPVVNFEDIGTVAVWNSSILISPSLFRTGVDTESSFDEESALHQKYGWGVYGFWGGVLLIGIVTRFIKFLPHKSLSQRSSEQEVESQQKASRSRPYTVLEKIHGWTQTKFIIPPIIGSYHRRLFWGCSIPTRIETIVLTAYWTWSLIICSVSYKAFWPNLYYTPSDQIWRYVSDRTGTMAYANLPVMWMFSGRNNVFLWATGWEFSTFNIFHRHIARIATIQAIVHSVGYSVMELKSKSYNFDWTEQYWYMGAIATISMSLILGSSSILVRQKAYEIFLVLHVVLSIVTYGWTVLVSHTKIFLSQYDPYVWPLVAIWCFDRFARIVRQVYCNIHVSLSGDMSTSKSTVEYIKDADLLVLNVTAGSQLLKPKPNQHYFLYQPFKWRGWENHPFTVASWTNNGDESHPASPVDSIQSINLSPTTGKDDSEIAVFPVATPIPAIRPSGTTLTFYIRPSTTSNISFTAQLRSLCSSSDQPVPLTILLEGPYGHSTPLHNYDNVLLITGGTGVSAALPYLKSHLQPGTTNRTRNLRFVWAAKQVPMVHEIFHRELENLPMNETANLSVFVTGEDALTQQISGDISETVKEVRQEMMALNIKYGRPDVKRIIEEMVDEKGNESLAVLVCGPVGMADEVRAAVGACLNGGARRVEFVEEVFGW</sequence>
<dbReference type="PROSITE" id="PS51384">
    <property type="entry name" value="FAD_FR"/>
    <property type="match status" value="1"/>
</dbReference>
<evidence type="ECO:0000256" key="3">
    <source>
        <dbReference type="ARBA" id="ARBA00022448"/>
    </source>
</evidence>
<evidence type="ECO:0000256" key="8">
    <source>
        <dbReference type="ARBA" id="ARBA00023136"/>
    </source>
</evidence>
<evidence type="ECO:0000256" key="6">
    <source>
        <dbReference type="ARBA" id="ARBA00023002"/>
    </source>
</evidence>
<dbReference type="EMBL" id="KQ947425">
    <property type="protein sequence ID" value="KUJ12175.1"/>
    <property type="molecule type" value="Genomic_DNA"/>
</dbReference>
<dbReference type="GO" id="GO:0006879">
    <property type="term" value="P:intracellular iron ion homeostasis"/>
    <property type="evidence" value="ECO:0007669"/>
    <property type="project" value="TreeGrafter"/>
</dbReference>
<keyword evidence="8 10" id="KW-0472">Membrane</keyword>
<evidence type="ECO:0000313" key="13">
    <source>
        <dbReference type="Proteomes" id="UP000070700"/>
    </source>
</evidence>
<dbReference type="OrthoDB" id="167398at2759"/>
<dbReference type="InterPro" id="IPR051410">
    <property type="entry name" value="Ferric/Cupric_Reductase"/>
</dbReference>
<dbReference type="GO" id="GO:0015677">
    <property type="term" value="P:copper ion import"/>
    <property type="evidence" value="ECO:0007669"/>
    <property type="project" value="TreeGrafter"/>
</dbReference>
<dbReference type="FunCoup" id="A0A194WW29">
    <property type="interactions" value="417"/>
</dbReference>
<evidence type="ECO:0000259" key="11">
    <source>
        <dbReference type="PROSITE" id="PS51384"/>
    </source>
</evidence>
<dbReference type="Proteomes" id="UP000070700">
    <property type="component" value="Unassembled WGS sequence"/>
</dbReference>
<protein>
    <recommendedName>
        <fullName evidence="11">FAD-binding FR-type domain-containing protein</fullName>
    </recommendedName>
</protein>
<keyword evidence="5 10" id="KW-1133">Transmembrane helix</keyword>
<dbReference type="GO" id="GO:0000293">
    <property type="term" value="F:ferric-chelate reductase activity"/>
    <property type="evidence" value="ECO:0007669"/>
    <property type="project" value="TreeGrafter"/>
</dbReference>
<name>A0A194WW29_MOLSC</name>
<dbReference type="KEGG" id="psco:LY89DRAFT_700097"/>
<dbReference type="RefSeq" id="XP_018066530.1">
    <property type="nucleotide sequence ID" value="XM_018217102.1"/>
</dbReference>
<feature type="domain" description="FAD-binding FR-type" evidence="11">
    <location>
        <begin position="365"/>
        <end position="543"/>
    </location>
</feature>
<organism evidence="12 13">
    <name type="scientific">Mollisia scopiformis</name>
    <name type="common">Conifer needle endophyte fungus</name>
    <name type="synonym">Phialocephala scopiformis</name>
    <dbReference type="NCBI Taxonomy" id="149040"/>
    <lineage>
        <taxon>Eukaryota</taxon>
        <taxon>Fungi</taxon>
        <taxon>Dikarya</taxon>
        <taxon>Ascomycota</taxon>
        <taxon>Pezizomycotina</taxon>
        <taxon>Leotiomycetes</taxon>
        <taxon>Helotiales</taxon>
        <taxon>Mollisiaceae</taxon>
        <taxon>Mollisia</taxon>
    </lineage>
</organism>
<dbReference type="SUPFAM" id="SSF52343">
    <property type="entry name" value="Ferredoxin reductase-like, C-terminal NADP-linked domain"/>
    <property type="match status" value="1"/>
</dbReference>
<feature type="transmembrane region" description="Helical" evidence="10">
    <location>
        <begin position="98"/>
        <end position="117"/>
    </location>
</feature>
<dbReference type="InterPro" id="IPR039261">
    <property type="entry name" value="FNR_nucleotide-bd"/>
</dbReference>
<evidence type="ECO:0000256" key="10">
    <source>
        <dbReference type="SAM" id="Phobius"/>
    </source>
</evidence>
<evidence type="ECO:0000256" key="7">
    <source>
        <dbReference type="ARBA" id="ARBA00023065"/>
    </source>
</evidence>
<keyword evidence="7" id="KW-0406">Ion transport</keyword>
<dbReference type="PANTHER" id="PTHR32361">
    <property type="entry name" value="FERRIC/CUPRIC REDUCTASE TRANSMEMBRANE COMPONENT"/>
    <property type="match status" value="1"/>
</dbReference>
<reference evidence="12 13" key="1">
    <citation type="submission" date="2015-10" db="EMBL/GenBank/DDBJ databases">
        <title>Full genome of DAOMC 229536 Phialocephala scopiformis, a fungal endophyte of spruce producing the potent anti-insectan compound rugulosin.</title>
        <authorList>
            <consortium name="DOE Joint Genome Institute"/>
            <person name="Walker A.K."/>
            <person name="Frasz S.L."/>
            <person name="Seifert K.A."/>
            <person name="Miller J.D."/>
            <person name="Mondo S.J."/>
            <person name="Labutti K."/>
            <person name="Lipzen A."/>
            <person name="Dockter R."/>
            <person name="Kennedy M."/>
            <person name="Grigoriev I.V."/>
            <person name="Spatafora J.W."/>
        </authorList>
    </citation>
    <scope>NUCLEOTIDE SEQUENCE [LARGE SCALE GENOMIC DNA]</scope>
    <source>
        <strain evidence="12 13">CBS 120377</strain>
    </source>
</reference>
<dbReference type="CDD" id="cd06186">
    <property type="entry name" value="NOX_Duox_like_FAD_NADP"/>
    <property type="match status" value="1"/>
</dbReference>
<evidence type="ECO:0000256" key="1">
    <source>
        <dbReference type="ARBA" id="ARBA00004141"/>
    </source>
</evidence>
<evidence type="ECO:0000256" key="9">
    <source>
        <dbReference type="ARBA" id="ARBA00023180"/>
    </source>
</evidence>
<feature type="transmembrane region" description="Helical" evidence="10">
    <location>
        <begin position="327"/>
        <end position="345"/>
    </location>
</feature>
<dbReference type="Pfam" id="PF01794">
    <property type="entry name" value="Ferric_reduct"/>
    <property type="match status" value="1"/>
</dbReference>
<dbReference type="SFLD" id="SFLDS00052">
    <property type="entry name" value="Ferric_Reductase_Domain"/>
    <property type="match status" value="1"/>
</dbReference>
<keyword evidence="6" id="KW-0560">Oxidoreductase</keyword>
<evidence type="ECO:0000256" key="4">
    <source>
        <dbReference type="ARBA" id="ARBA00022692"/>
    </source>
</evidence>
<comment type="similarity">
    <text evidence="2">Belongs to the ferric reductase (FRE) family.</text>
</comment>
<dbReference type="InParanoid" id="A0A194WW29"/>
<evidence type="ECO:0000256" key="2">
    <source>
        <dbReference type="ARBA" id="ARBA00006278"/>
    </source>
</evidence>
<keyword evidence="9" id="KW-0325">Glycoprotein</keyword>
<dbReference type="Pfam" id="PF08030">
    <property type="entry name" value="NAD_binding_6"/>
    <property type="match status" value="1"/>
</dbReference>
<dbReference type="GO" id="GO:0006826">
    <property type="term" value="P:iron ion transport"/>
    <property type="evidence" value="ECO:0007669"/>
    <property type="project" value="TreeGrafter"/>
</dbReference>
<keyword evidence="13" id="KW-1185">Reference proteome</keyword>
<gene>
    <name evidence="12" type="ORF">LY89DRAFT_700097</name>
</gene>
<evidence type="ECO:0000256" key="5">
    <source>
        <dbReference type="ARBA" id="ARBA00022989"/>
    </source>
</evidence>
<comment type="subcellular location">
    <subcellularLocation>
        <location evidence="1">Membrane</location>
        <topology evidence="1">Multi-pass membrane protein</topology>
    </subcellularLocation>
</comment>
<keyword evidence="3" id="KW-0813">Transport</keyword>
<dbReference type="Gene3D" id="3.40.50.80">
    <property type="entry name" value="Nucleotide-binding domain of ferredoxin-NADP reductase (FNR) module"/>
    <property type="match status" value="1"/>
</dbReference>
<feature type="transmembrane region" description="Helical" evidence="10">
    <location>
        <begin position="298"/>
        <end position="320"/>
    </location>
</feature>
<keyword evidence="4 10" id="KW-0812">Transmembrane</keyword>
<dbReference type="PANTHER" id="PTHR32361:SF9">
    <property type="entry name" value="FERRIC REDUCTASE TRANSMEMBRANE COMPONENT 3-RELATED"/>
    <property type="match status" value="1"/>
</dbReference>
<accession>A0A194WW29</accession>
<evidence type="ECO:0000313" key="12">
    <source>
        <dbReference type="EMBL" id="KUJ12175.1"/>
    </source>
</evidence>